<dbReference type="OrthoDB" id="498125at2759"/>
<dbReference type="Gene3D" id="3.60.10.10">
    <property type="entry name" value="Endonuclease/exonuclease/phosphatase"/>
    <property type="match status" value="1"/>
</dbReference>
<evidence type="ECO:0000313" key="2">
    <source>
        <dbReference type="Proteomes" id="UP001152320"/>
    </source>
</evidence>
<proteinExistence type="predicted"/>
<keyword evidence="2" id="KW-1185">Reference proteome</keyword>
<dbReference type="EMBL" id="JAIZAY010000016">
    <property type="protein sequence ID" value="KAJ8026972.1"/>
    <property type="molecule type" value="Genomic_DNA"/>
</dbReference>
<dbReference type="Proteomes" id="UP001152320">
    <property type="component" value="Chromosome 16"/>
</dbReference>
<organism evidence="1 2">
    <name type="scientific">Holothuria leucospilota</name>
    <name type="common">Black long sea cucumber</name>
    <name type="synonym">Mertensiothuria leucospilota</name>
    <dbReference type="NCBI Taxonomy" id="206669"/>
    <lineage>
        <taxon>Eukaryota</taxon>
        <taxon>Metazoa</taxon>
        <taxon>Echinodermata</taxon>
        <taxon>Eleutherozoa</taxon>
        <taxon>Echinozoa</taxon>
        <taxon>Holothuroidea</taxon>
        <taxon>Aspidochirotacea</taxon>
        <taxon>Aspidochirotida</taxon>
        <taxon>Holothuriidae</taxon>
        <taxon>Holothuria</taxon>
    </lineage>
</organism>
<name>A0A9Q1BII3_HOLLE</name>
<sequence>MHIWSQYRFLVDLQNYLHNFQGDTIIIGGNFNFVFNLDLDKVGGGRSISFKARKACLALMSTFDLIDIWREKNPLSKILHGVPMSHLVSTVDYILLFSRQINSNVSVYLSPCNKSDHSFVKLAFNIHSDPRGPGY</sequence>
<accession>A0A9Q1BII3</accession>
<reference evidence="1" key="1">
    <citation type="submission" date="2021-10" db="EMBL/GenBank/DDBJ databases">
        <title>Tropical sea cucumber genome reveals ecological adaptation and Cuvierian tubules defense mechanism.</title>
        <authorList>
            <person name="Chen T."/>
        </authorList>
    </citation>
    <scope>NUCLEOTIDE SEQUENCE</scope>
    <source>
        <strain evidence="1">Nanhai2018</strain>
        <tissue evidence="1">Muscle</tissue>
    </source>
</reference>
<dbReference type="InterPro" id="IPR036691">
    <property type="entry name" value="Endo/exonu/phosph_ase_sf"/>
</dbReference>
<gene>
    <name evidence="1" type="ORF">HOLleu_31964</name>
</gene>
<comment type="caution">
    <text evidence="1">The sequence shown here is derived from an EMBL/GenBank/DDBJ whole genome shotgun (WGS) entry which is preliminary data.</text>
</comment>
<evidence type="ECO:0000313" key="1">
    <source>
        <dbReference type="EMBL" id="KAJ8026972.1"/>
    </source>
</evidence>
<protein>
    <recommendedName>
        <fullName evidence="3">Endonuclease/exonuclease/phosphatase domain-containing protein</fullName>
    </recommendedName>
</protein>
<dbReference type="AlphaFoldDB" id="A0A9Q1BII3"/>
<evidence type="ECO:0008006" key="3">
    <source>
        <dbReference type="Google" id="ProtNLM"/>
    </source>
</evidence>
<dbReference type="SUPFAM" id="SSF56219">
    <property type="entry name" value="DNase I-like"/>
    <property type="match status" value="1"/>
</dbReference>